<keyword evidence="3 5" id="KW-1133">Transmembrane helix</keyword>
<evidence type="ECO:0000259" key="6">
    <source>
        <dbReference type="PROSITE" id="PS50928"/>
    </source>
</evidence>
<dbReference type="Gene3D" id="1.10.3720.10">
    <property type="entry name" value="MetI-like"/>
    <property type="match status" value="1"/>
</dbReference>
<dbReference type="GO" id="GO:0005886">
    <property type="term" value="C:plasma membrane"/>
    <property type="evidence" value="ECO:0007669"/>
    <property type="project" value="UniProtKB-SubCell"/>
</dbReference>
<dbReference type="PROSITE" id="PS50928">
    <property type="entry name" value="ABC_TM1"/>
    <property type="match status" value="1"/>
</dbReference>
<feature type="transmembrane region" description="Helical" evidence="5">
    <location>
        <begin position="9"/>
        <end position="29"/>
    </location>
</feature>
<organism evidence="7 8">
    <name type="scientific">Sulfobacillus harzensis</name>
    <dbReference type="NCBI Taxonomy" id="2729629"/>
    <lineage>
        <taxon>Bacteria</taxon>
        <taxon>Bacillati</taxon>
        <taxon>Bacillota</taxon>
        <taxon>Clostridia</taxon>
        <taxon>Eubacteriales</taxon>
        <taxon>Clostridiales Family XVII. Incertae Sedis</taxon>
        <taxon>Sulfobacillus</taxon>
    </lineage>
</organism>
<name>A0A7Y0Q2E9_9FIRM</name>
<dbReference type="RefSeq" id="WP_169098401.1">
    <property type="nucleotide sequence ID" value="NZ_JABBVZ010000019.1"/>
</dbReference>
<dbReference type="AlphaFoldDB" id="A0A7Y0Q2E9"/>
<dbReference type="InterPro" id="IPR000515">
    <property type="entry name" value="MetI-like"/>
</dbReference>
<feature type="transmembrane region" description="Helical" evidence="5">
    <location>
        <begin position="292"/>
        <end position="316"/>
    </location>
</feature>
<accession>A0A7Y0Q2E9</accession>
<feature type="transmembrane region" description="Helical" evidence="5">
    <location>
        <begin position="99"/>
        <end position="123"/>
    </location>
</feature>
<keyword evidence="2 5" id="KW-0812">Transmembrane</keyword>
<evidence type="ECO:0000256" key="4">
    <source>
        <dbReference type="ARBA" id="ARBA00023136"/>
    </source>
</evidence>
<feature type="transmembrane region" description="Helical" evidence="5">
    <location>
        <begin position="135"/>
        <end position="161"/>
    </location>
</feature>
<dbReference type="CDD" id="cd06261">
    <property type="entry name" value="TM_PBP2"/>
    <property type="match status" value="1"/>
</dbReference>
<dbReference type="PANTHER" id="PTHR43376">
    <property type="entry name" value="OLIGOPEPTIDE TRANSPORT SYSTEM PERMEASE PROTEIN"/>
    <property type="match status" value="1"/>
</dbReference>
<evidence type="ECO:0000256" key="5">
    <source>
        <dbReference type="RuleBase" id="RU363032"/>
    </source>
</evidence>
<keyword evidence="8" id="KW-1185">Reference proteome</keyword>
<comment type="caution">
    <text evidence="7">The sequence shown here is derived from an EMBL/GenBank/DDBJ whole genome shotgun (WGS) entry which is preliminary data.</text>
</comment>
<protein>
    <submittedName>
        <fullName evidence="7">ABC transporter permease</fullName>
    </submittedName>
</protein>
<feature type="transmembrane region" description="Helical" evidence="5">
    <location>
        <begin position="246"/>
        <end position="272"/>
    </location>
</feature>
<dbReference type="SUPFAM" id="SSF161098">
    <property type="entry name" value="MetI-like"/>
    <property type="match status" value="1"/>
</dbReference>
<feature type="domain" description="ABC transmembrane type-1" evidence="6">
    <location>
        <begin position="100"/>
        <end position="315"/>
    </location>
</feature>
<evidence type="ECO:0000256" key="2">
    <source>
        <dbReference type="ARBA" id="ARBA00022692"/>
    </source>
</evidence>
<sequence>MKYLLRKVVFYIVALWVAVTLNFLMPRIMPGNPVEIMVAKFRGRINPQAIHAFTQAFGLNNHVSLVQQYGIYLGQLVHGNLGISLAMYPEPVSRVLAQAFPWTLLLMGVSTVISFVVGSLLGVLATWRRGGILDLVAPTVSTFTAAFPYFWLALIFLYILAFRLPLFPLAHAYSGGNASWSPSNWGDILYHAALPGLTIVVSSIGGWLLSMRNNMITTMGQDYITTARAKGLKPRRIMFRYAARNAILPNMTGFAMSLGFVLSGALLTEVVFSYPGLGYTLYQAVQADDYPLMQGTLLLIAVGVLLANFLVDILYVRLDPRAQNQ</sequence>
<dbReference type="PANTHER" id="PTHR43376:SF1">
    <property type="entry name" value="OLIGOPEPTIDE TRANSPORT SYSTEM PERMEASE PROTEIN"/>
    <property type="match status" value="1"/>
</dbReference>
<dbReference type="GO" id="GO:0055085">
    <property type="term" value="P:transmembrane transport"/>
    <property type="evidence" value="ECO:0007669"/>
    <property type="project" value="InterPro"/>
</dbReference>
<gene>
    <name evidence="7" type="ORF">HIJ39_07850</name>
</gene>
<comment type="similarity">
    <text evidence="5">Belongs to the binding-protein-dependent transport system permease family.</text>
</comment>
<evidence type="ECO:0000256" key="1">
    <source>
        <dbReference type="ARBA" id="ARBA00004141"/>
    </source>
</evidence>
<keyword evidence="4 5" id="KW-0472">Membrane</keyword>
<keyword evidence="5" id="KW-0813">Transport</keyword>
<dbReference type="EMBL" id="JABBVZ010000019">
    <property type="protein sequence ID" value="NMP22265.1"/>
    <property type="molecule type" value="Genomic_DNA"/>
</dbReference>
<feature type="transmembrane region" description="Helical" evidence="5">
    <location>
        <begin position="188"/>
        <end position="209"/>
    </location>
</feature>
<dbReference type="Pfam" id="PF00528">
    <property type="entry name" value="BPD_transp_1"/>
    <property type="match status" value="1"/>
</dbReference>
<evidence type="ECO:0000313" key="8">
    <source>
        <dbReference type="Proteomes" id="UP000533476"/>
    </source>
</evidence>
<dbReference type="Proteomes" id="UP000533476">
    <property type="component" value="Unassembled WGS sequence"/>
</dbReference>
<proteinExistence type="inferred from homology"/>
<comment type="subcellular location">
    <subcellularLocation>
        <location evidence="5">Cell membrane</location>
        <topology evidence="5">Multi-pass membrane protein</topology>
    </subcellularLocation>
    <subcellularLocation>
        <location evidence="1">Membrane</location>
        <topology evidence="1">Multi-pass membrane protein</topology>
    </subcellularLocation>
</comment>
<evidence type="ECO:0000256" key="3">
    <source>
        <dbReference type="ARBA" id="ARBA00022989"/>
    </source>
</evidence>
<dbReference type="InterPro" id="IPR035906">
    <property type="entry name" value="MetI-like_sf"/>
</dbReference>
<evidence type="ECO:0000313" key="7">
    <source>
        <dbReference type="EMBL" id="NMP22265.1"/>
    </source>
</evidence>
<reference evidence="7 8" key="1">
    <citation type="submission" date="2020-04" db="EMBL/GenBank/DDBJ databases">
        <authorList>
            <person name="Zhang R."/>
            <person name="Schippers A."/>
        </authorList>
    </citation>
    <scope>NUCLEOTIDE SEQUENCE [LARGE SCALE GENOMIC DNA]</scope>
    <source>
        <strain evidence="7 8">DSM 109850</strain>
    </source>
</reference>